<dbReference type="AlphaFoldDB" id="A0A9D1Z7D7"/>
<dbReference type="InterPro" id="IPR050448">
    <property type="entry name" value="OpgB/LTA_synthase_biosynth"/>
</dbReference>
<dbReference type="Gene3D" id="3.40.720.10">
    <property type="entry name" value="Alkaline Phosphatase, subunit A"/>
    <property type="match status" value="1"/>
</dbReference>
<evidence type="ECO:0000256" key="5">
    <source>
        <dbReference type="ARBA" id="ARBA00022989"/>
    </source>
</evidence>
<keyword evidence="5 7" id="KW-1133">Transmembrane helix</keyword>
<evidence type="ECO:0000256" key="3">
    <source>
        <dbReference type="ARBA" id="ARBA00022475"/>
    </source>
</evidence>
<evidence type="ECO:0000313" key="10">
    <source>
        <dbReference type="Proteomes" id="UP000824135"/>
    </source>
</evidence>
<dbReference type="GO" id="GO:0005886">
    <property type="term" value="C:plasma membrane"/>
    <property type="evidence" value="ECO:0007669"/>
    <property type="project" value="UniProtKB-SubCell"/>
</dbReference>
<dbReference type="InterPro" id="IPR017850">
    <property type="entry name" value="Alkaline_phosphatase_core_sf"/>
</dbReference>
<dbReference type="PANTHER" id="PTHR47371">
    <property type="entry name" value="LIPOTEICHOIC ACID SYNTHASE"/>
    <property type="match status" value="1"/>
</dbReference>
<dbReference type="InterPro" id="IPR000917">
    <property type="entry name" value="Sulfatase_N"/>
</dbReference>
<evidence type="ECO:0000256" key="1">
    <source>
        <dbReference type="ARBA" id="ARBA00004651"/>
    </source>
</evidence>
<feature type="transmembrane region" description="Helical" evidence="7">
    <location>
        <begin position="38"/>
        <end position="56"/>
    </location>
</feature>
<protein>
    <submittedName>
        <fullName evidence="9">Sulfatase-like hydrolase/transferase</fullName>
    </submittedName>
</protein>
<evidence type="ECO:0000256" key="2">
    <source>
        <dbReference type="ARBA" id="ARBA00004936"/>
    </source>
</evidence>
<feature type="transmembrane region" description="Helical" evidence="7">
    <location>
        <begin position="143"/>
        <end position="168"/>
    </location>
</feature>
<dbReference type="PANTHER" id="PTHR47371:SF3">
    <property type="entry name" value="PHOSPHOGLYCEROL TRANSFERASE I"/>
    <property type="match status" value="1"/>
</dbReference>
<feature type="transmembrane region" description="Helical" evidence="7">
    <location>
        <begin position="63"/>
        <end position="86"/>
    </location>
</feature>
<evidence type="ECO:0000313" key="9">
    <source>
        <dbReference type="EMBL" id="HIY77598.1"/>
    </source>
</evidence>
<organism evidence="9 10">
    <name type="scientific">Candidatus Borkfalkia excrementavium</name>
    <dbReference type="NCBI Taxonomy" id="2838505"/>
    <lineage>
        <taxon>Bacteria</taxon>
        <taxon>Bacillati</taxon>
        <taxon>Bacillota</taxon>
        <taxon>Clostridia</taxon>
        <taxon>Christensenellales</taxon>
        <taxon>Christensenellaceae</taxon>
        <taxon>Candidatus Borkfalkia</taxon>
    </lineage>
</organism>
<proteinExistence type="predicted"/>
<sequence>MKSLLLKKSLYVGSYIIAAIVIEFITFNTMGIGIFPTYFWLDLAILLFVAAVIFIVPNFTAQAILICLMLVVQILLSIVNESLYGMSNMVFSLSMLNLAKEVGGVFTNEFLNYLFIVELIIVFVLEGFVLFKLRKVRAKQSFRLQAVVLLVCIFCLASGFSFGLYYVALDSFATASVDDELYIYKDDANLYDTQFLTAKAYKKFGTFGFYYKNIVNFVSVASSVSEEEKEADRQRGMETLDDYFSEGAWSSSLEPYEGNENLMTGKFEGQNVVLIVIESGEWYAINKDYTPTLYALATEGWAMTDYHARDKTNHSEAMSVLGSYPSDIDNSIAPTISNPDGLLEHDFAFALPNILKDSGYTTNYFHANEGSYYNREDTYGDGGTYGFEHGHFLDTMGRLKGHYNKDGFYDFDRDSEVLSQYFAEFTDKDAGDSAFFTMMMTLISHGNYDDLTRYGDYTADLSQSEKNKLSDLYVVKDLEMYYERIDDYPQTYVDDQFAVAVEKSENKSAYLRYKRYQAGMMDLDVGINRLIHSLQQQGELENTTFVFYADHNAYYTQQSYTLKGIPESEYWNLKNYNIPFFIWSGNCMSLQVETDLYDGVEYTNDVQEFSGGKAESAYNGEFYYDINYSLSSSVTDEGGRKITKSCNSFDILPTLLDLLGYEYNLNLYQGISLFAKDESVFVSRESGLFSDDIYTDGDRVFLNTKSYTEDDNTIESEDGQIRFVKSEDGDKIETVQVQLDGTWQTFDYADVKRFLYLSDEGDHFIYDLDRILDEGADGADDRDYLSDNVVKFLLDTSAYYDKQEMLELMYRYDYFKDRDITAYVRKVSS</sequence>
<comment type="pathway">
    <text evidence="2">Cell wall biogenesis; lipoteichoic acid biosynthesis.</text>
</comment>
<dbReference type="EMBL" id="DXCO01000008">
    <property type="protein sequence ID" value="HIY77598.1"/>
    <property type="molecule type" value="Genomic_DNA"/>
</dbReference>
<feature type="transmembrane region" description="Helical" evidence="7">
    <location>
        <begin position="110"/>
        <end position="131"/>
    </location>
</feature>
<dbReference type="SUPFAM" id="SSF53649">
    <property type="entry name" value="Alkaline phosphatase-like"/>
    <property type="match status" value="1"/>
</dbReference>
<evidence type="ECO:0000259" key="8">
    <source>
        <dbReference type="Pfam" id="PF00884"/>
    </source>
</evidence>
<reference evidence="9" key="2">
    <citation type="submission" date="2021-04" db="EMBL/GenBank/DDBJ databases">
        <authorList>
            <person name="Gilroy R."/>
        </authorList>
    </citation>
    <scope>NUCLEOTIDE SEQUENCE</scope>
    <source>
        <strain evidence="9">CHK199-9574</strain>
    </source>
</reference>
<accession>A0A9D1Z7D7</accession>
<comment type="subcellular location">
    <subcellularLocation>
        <location evidence="1">Cell membrane</location>
        <topology evidence="1">Multi-pass membrane protein</topology>
    </subcellularLocation>
</comment>
<keyword evidence="6 7" id="KW-0472">Membrane</keyword>
<comment type="caution">
    <text evidence="9">The sequence shown here is derived from an EMBL/GenBank/DDBJ whole genome shotgun (WGS) entry which is preliminary data.</text>
</comment>
<dbReference type="Pfam" id="PF00884">
    <property type="entry name" value="Sulfatase"/>
    <property type="match status" value="1"/>
</dbReference>
<keyword evidence="3" id="KW-1003">Cell membrane</keyword>
<feature type="transmembrane region" description="Helical" evidence="7">
    <location>
        <begin position="12"/>
        <end position="32"/>
    </location>
</feature>
<dbReference type="Proteomes" id="UP000824135">
    <property type="component" value="Unassembled WGS sequence"/>
</dbReference>
<evidence type="ECO:0000256" key="6">
    <source>
        <dbReference type="ARBA" id="ARBA00023136"/>
    </source>
</evidence>
<name>A0A9D1Z7D7_9FIRM</name>
<reference evidence="9" key="1">
    <citation type="journal article" date="2021" name="PeerJ">
        <title>Extensive microbial diversity within the chicken gut microbiome revealed by metagenomics and culture.</title>
        <authorList>
            <person name="Gilroy R."/>
            <person name="Ravi A."/>
            <person name="Getino M."/>
            <person name="Pursley I."/>
            <person name="Horton D.L."/>
            <person name="Alikhan N.F."/>
            <person name="Baker D."/>
            <person name="Gharbi K."/>
            <person name="Hall N."/>
            <person name="Watson M."/>
            <person name="Adriaenssens E.M."/>
            <person name="Foster-Nyarko E."/>
            <person name="Jarju S."/>
            <person name="Secka A."/>
            <person name="Antonio M."/>
            <person name="Oren A."/>
            <person name="Chaudhuri R.R."/>
            <person name="La Ragione R."/>
            <person name="Hildebrand F."/>
            <person name="Pallen M.J."/>
        </authorList>
    </citation>
    <scope>NUCLEOTIDE SEQUENCE</scope>
    <source>
        <strain evidence="9">CHK199-9574</strain>
    </source>
</reference>
<evidence type="ECO:0000256" key="4">
    <source>
        <dbReference type="ARBA" id="ARBA00022692"/>
    </source>
</evidence>
<gene>
    <name evidence="9" type="ORF">H9728_00990</name>
</gene>
<evidence type="ECO:0000256" key="7">
    <source>
        <dbReference type="SAM" id="Phobius"/>
    </source>
</evidence>
<dbReference type="GO" id="GO:0016787">
    <property type="term" value="F:hydrolase activity"/>
    <property type="evidence" value="ECO:0007669"/>
    <property type="project" value="UniProtKB-KW"/>
</dbReference>
<keyword evidence="4 7" id="KW-0812">Transmembrane</keyword>
<keyword evidence="9" id="KW-0378">Hydrolase</keyword>
<feature type="domain" description="Sulfatase N-terminal" evidence="8">
    <location>
        <begin position="270"/>
        <end position="584"/>
    </location>
</feature>